<name>A0A365PFP4_ACIJU</name>
<dbReference type="SUPFAM" id="SSF48498">
    <property type="entry name" value="Tetracyclin repressor-like, C-terminal domain"/>
    <property type="match status" value="1"/>
</dbReference>
<evidence type="ECO:0000256" key="4">
    <source>
        <dbReference type="PROSITE-ProRule" id="PRU00335"/>
    </source>
</evidence>
<reference evidence="6 7" key="1">
    <citation type="submission" date="2018-04" db="EMBL/GenBank/DDBJ databases">
        <title>Acinetobacter junii Genome sequencing and assembly.</title>
        <authorList>
            <person name="Su J."/>
            <person name="Rensing C."/>
            <person name="Mazhar H.S."/>
        </authorList>
    </citation>
    <scope>NUCLEOTIDE SEQUENCE [LARGE SCALE GENOMIC DNA]</scope>
    <source>
        <strain evidence="6 7">SC22</strain>
    </source>
</reference>
<gene>
    <name evidence="6" type="ORF">DC346_14220</name>
</gene>
<dbReference type="PROSITE" id="PS50977">
    <property type="entry name" value="HTH_TETR_2"/>
    <property type="match status" value="1"/>
</dbReference>
<keyword evidence="3" id="KW-0804">Transcription</keyword>
<evidence type="ECO:0000256" key="1">
    <source>
        <dbReference type="ARBA" id="ARBA00023015"/>
    </source>
</evidence>
<evidence type="ECO:0000256" key="2">
    <source>
        <dbReference type="ARBA" id="ARBA00023125"/>
    </source>
</evidence>
<keyword evidence="2 4" id="KW-0238">DNA-binding</keyword>
<accession>A0A365PFP4</accession>
<sequence>MSKKEDIITTALNLFNRHNYSSIGIDRIISESGVAKMTFYKYFPSKESLIEECLSRRNKSIQQAIEQQLNQIDEGDYLGKIKAVYFWHVSWFNSDDFHGCMFQKASLEILQQYPSIIGPIVDYRNWLMNLVEDLFEKAKVFQPHVLTTMYINILDGMTTLAKVNQDHVQIEECWYYIVRLISFEAA</sequence>
<protein>
    <submittedName>
        <fullName evidence="6">TetR/AcrR family transcriptional regulator</fullName>
    </submittedName>
</protein>
<comment type="caution">
    <text evidence="6">The sequence shown here is derived from an EMBL/GenBank/DDBJ whole genome shotgun (WGS) entry which is preliminary data.</text>
</comment>
<evidence type="ECO:0000259" key="5">
    <source>
        <dbReference type="PROSITE" id="PS50977"/>
    </source>
</evidence>
<dbReference type="RefSeq" id="WP_112987668.1">
    <property type="nucleotide sequence ID" value="NZ_CP131470.1"/>
</dbReference>
<dbReference type="AlphaFoldDB" id="A0A365PFP4"/>
<organism evidence="6 7">
    <name type="scientific">Acinetobacter junii</name>
    <dbReference type="NCBI Taxonomy" id="40215"/>
    <lineage>
        <taxon>Bacteria</taxon>
        <taxon>Pseudomonadati</taxon>
        <taxon>Pseudomonadota</taxon>
        <taxon>Gammaproteobacteria</taxon>
        <taxon>Moraxellales</taxon>
        <taxon>Moraxellaceae</taxon>
        <taxon>Acinetobacter</taxon>
    </lineage>
</organism>
<dbReference type="InterPro" id="IPR009057">
    <property type="entry name" value="Homeodomain-like_sf"/>
</dbReference>
<feature type="domain" description="HTH tetR-type" evidence="5">
    <location>
        <begin position="1"/>
        <end position="61"/>
    </location>
</feature>
<evidence type="ECO:0000256" key="3">
    <source>
        <dbReference type="ARBA" id="ARBA00023163"/>
    </source>
</evidence>
<dbReference type="SUPFAM" id="SSF46689">
    <property type="entry name" value="Homeodomain-like"/>
    <property type="match status" value="1"/>
</dbReference>
<dbReference type="EMBL" id="QEWH01000096">
    <property type="protein sequence ID" value="RBA43763.1"/>
    <property type="molecule type" value="Genomic_DNA"/>
</dbReference>
<dbReference type="STRING" id="40215.BVL33_10825"/>
<evidence type="ECO:0000313" key="7">
    <source>
        <dbReference type="Proteomes" id="UP000253688"/>
    </source>
</evidence>
<dbReference type="InterPro" id="IPR001647">
    <property type="entry name" value="HTH_TetR"/>
</dbReference>
<dbReference type="InterPro" id="IPR036271">
    <property type="entry name" value="Tet_transcr_reg_TetR-rel_C_sf"/>
</dbReference>
<dbReference type="Pfam" id="PF00440">
    <property type="entry name" value="TetR_N"/>
    <property type="match status" value="1"/>
</dbReference>
<dbReference type="PANTHER" id="PTHR47506:SF1">
    <property type="entry name" value="HTH-TYPE TRANSCRIPTIONAL REGULATOR YJDC"/>
    <property type="match status" value="1"/>
</dbReference>
<dbReference type="Proteomes" id="UP000253688">
    <property type="component" value="Unassembled WGS sequence"/>
</dbReference>
<dbReference type="PANTHER" id="PTHR47506">
    <property type="entry name" value="TRANSCRIPTIONAL REGULATORY PROTEIN"/>
    <property type="match status" value="1"/>
</dbReference>
<dbReference type="GO" id="GO:0003677">
    <property type="term" value="F:DNA binding"/>
    <property type="evidence" value="ECO:0007669"/>
    <property type="project" value="UniProtKB-UniRule"/>
</dbReference>
<keyword evidence="1" id="KW-0805">Transcription regulation</keyword>
<feature type="DNA-binding region" description="H-T-H motif" evidence="4">
    <location>
        <begin position="24"/>
        <end position="43"/>
    </location>
</feature>
<proteinExistence type="predicted"/>
<dbReference type="PRINTS" id="PR00455">
    <property type="entry name" value="HTHTETR"/>
</dbReference>
<evidence type="ECO:0000313" key="6">
    <source>
        <dbReference type="EMBL" id="RBA43763.1"/>
    </source>
</evidence>
<dbReference type="Gene3D" id="1.10.357.10">
    <property type="entry name" value="Tetracycline Repressor, domain 2"/>
    <property type="match status" value="1"/>
</dbReference>